<evidence type="ECO:0000256" key="2">
    <source>
        <dbReference type="ARBA" id="ARBA00022679"/>
    </source>
</evidence>
<name>B0CAV2_ACAM1</name>
<comment type="similarity">
    <text evidence="1">Belongs to the GST superfamily.</text>
</comment>
<dbReference type="AlphaFoldDB" id="B0CAV2"/>
<feature type="domain" description="GST C-terminal" evidence="4">
    <location>
        <begin position="161"/>
        <end position="263"/>
    </location>
</feature>
<dbReference type="InterPro" id="IPR036249">
    <property type="entry name" value="Thioredoxin-like_sf"/>
</dbReference>
<dbReference type="SUPFAM" id="SSF47616">
    <property type="entry name" value="GST C-terminal domain-like"/>
    <property type="match status" value="1"/>
</dbReference>
<dbReference type="Pfam" id="PF02798">
    <property type="entry name" value="GST_N"/>
    <property type="match status" value="1"/>
</dbReference>
<dbReference type="Gene3D" id="1.20.1050.10">
    <property type="match status" value="1"/>
</dbReference>
<proteinExistence type="inferred from homology"/>
<dbReference type="InterPro" id="IPR040079">
    <property type="entry name" value="Glutathione_S-Trfase"/>
</dbReference>
<keyword evidence="6" id="KW-1185">Reference proteome</keyword>
<dbReference type="STRING" id="329726.AM1_5345"/>
<evidence type="ECO:0000259" key="4">
    <source>
        <dbReference type="PROSITE" id="PS50405"/>
    </source>
</evidence>
<organism evidence="5 6">
    <name type="scientific">Acaryochloris marina (strain MBIC 11017)</name>
    <dbReference type="NCBI Taxonomy" id="329726"/>
    <lineage>
        <taxon>Bacteria</taxon>
        <taxon>Bacillati</taxon>
        <taxon>Cyanobacteriota</taxon>
        <taxon>Cyanophyceae</taxon>
        <taxon>Acaryochloridales</taxon>
        <taxon>Acaryochloridaceae</taxon>
        <taxon>Acaryochloris</taxon>
    </lineage>
</organism>
<evidence type="ECO:0000313" key="5">
    <source>
        <dbReference type="EMBL" id="ABW30303.1"/>
    </source>
</evidence>
<feature type="domain" description="GST N-terminal" evidence="3">
    <location>
        <begin position="78"/>
        <end position="159"/>
    </location>
</feature>
<evidence type="ECO:0000256" key="1">
    <source>
        <dbReference type="ARBA" id="ARBA00007409"/>
    </source>
</evidence>
<dbReference type="eggNOG" id="COG0625">
    <property type="taxonomic scope" value="Bacteria"/>
</dbReference>
<dbReference type="Gene3D" id="3.40.30.10">
    <property type="entry name" value="Glutaredoxin"/>
    <property type="match status" value="1"/>
</dbReference>
<dbReference type="CDD" id="cd03046">
    <property type="entry name" value="GST_N_GTT1_like"/>
    <property type="match status" value="1"/>
</dbReference>
<dbReference type="InterPro" id="IPR036282">
    <property type="entry name" value="Glutathione-S-Trfase_C_sf"/>
</dbReference>
<dbReference type="InterPro" id="IPR010987">
    <property type="entry name" value="Glutathione-S-Trfase_C-like"/>
</dbReference>
<protein>
    <submittedName>
        <fullName evidence="5">Glutathione S-transferase N-terminal domain protein</fullName>
    </submittedName>
</protein>
<dbReference type="InterPro" id="IPR004045">
    <property type="entry name" value="Glutathione_S-Trfase_N"/>
</dbReference>
<dbReference type="GO" id="GO:0016740">
    <property type="term" value="F:transferase activity"/>
    <property type="evidence" value="ECO:0007669"/>
    <property type="project" value="UniProtKB-KW"/>
</dbReference>
<dbReference type="EMBL" id="CP000828">
    <property type="protein sequence ID" value="ABW30303.1"/>
    <property type="molecule type" value="Genomic_DNA"/>
</dbReference>
<sequence length="263" mass="29612">MATSFLSLITFSSIDNAARDKIIECFLSIKNMTQLLPVKKIIFLTLGLISISQSTGQNLAPAIAQNASLIPSEFTQKQSDLLLYGGPRTRSPLVQWYLEELAVSYQYISLDIRGQEQRQPEFLAINPMGKVPAMVDGTFKLWESGAILLYLTDKYGKEPQSIEERALLNQWVIFANATLGPGLFREDRREREMPRLLAPLNDIFKQQPFILGSELSVADVAVGSYLYYAKLGLSLDFSDYPAVETYLNRLSKRPAFIKTMGQR</sequence>
<dbReference type="PROSITE" id="PS50405">
    <property type="entry name" value="GST_CTER"/>
    <property type="match status" value="1"/>
</dbReference>
<dbReference type="FunFam" id="3.40.30.10:FF:000039">
    <property type="entry name" value="Glutathione S-transferase domain"/>
    <property type="match status" value="1"/>
</dbReference>
<keyword evidence="2 5" id="KW-0808">Transferase</keyword>
<dbReference type="PANTHER" id="PTHR44051">
    <property type="entry name" value="GLUTATHIONE S-TRANSFERASE-RELATED"/>
    <property type="match status" value="1"/>
</dbReference>
<dbReference type="SFLD" id="SFLDG00358">
    <property type="entry name" value="Main_(cytGST)"/>
    <property type="match status" value="1"/>
</dbReference>
<dbReference type="Proteomes" id="UP000000268">
    <property type="component" value="Chromosome"/>
</dbReference>
<evidence type="ECO:0000259" key="3">
    <source>
        <dbReference type="PROSITE" id="PS50404"/>
    </source>
</evidence>
<dbReference type="HOGENOM" id="CLU_011226_6_4_3"/>
<dbReference type="Pfam" id="PF13410">
    <property type="entry name" value="GST_C_2"/>
    <property type="match status" value="1"/>
</dbReference>
<dbReference type="KEGG" id="amr:AM1_5345"/>
<dbReference type="PROSITE" id="PS50404">
    <property type="entry name" value="GST_NTER"/>
    <property type="match status" value="1"/>
</dbReference>
<dbReference type="SUPFAM" id="SSF52833">
    <property type="entry name" value="Thioredoxin-like"/>
    <property type="match status" value="1"/>
</dbReference>
<accession>B0CAV2</accession>
<reference evidence="5 6" key="1">
    <citation type="journal article" date="2008" name="Proc. Natl. Acad. Sci. U.S.A.">
        <title>Niche adaptation and genome expansion in the chlorophyll d-producing cyanobacterium Acaryochloris marina.</title>
        <authorList>
            <person name="Swingley W.D."/>
            <person name="Chen M."/>
            <person name="Cheung P.C."/>
            <person name="Conrad A.L."/>
            <person name="Dejesa L.C."/>
            <person name="Hao J."/>
            <person name="Honchak B.M."/>
            <person name="Karbach L.E."/>
            <person name="Kurdoglu A."/>
            <person name="Lahiri S."/>
            <person name="Mastrian S.D."/>
            <person name="Miyashita H."/>
            <person name="Page L."/>
            <person name="Ramakrishna P."/>
            <person name="Satoh S."/>
            <person name="Sattley W.M."/>
            <person name="Shimada Y."/>
            <person name="Taylor H.L."/>
            <person name="Tomo T."/>
            <person name="Tsuchiya T."/>
            <person name="Wang Z.T."/>
            <person name="Raymond J."/>
            <person name="Mimuro M."/>
            <person name="Blankenship R.E."/>
            <person name="Touchman J.W."/>
        </authorList>
    </citation>
    <scope>NUCLEOTIDE SEQUENCE [LARGE SCALE GENOMIC DNA]</scope>
    <source>
        <strain evidence="6">MBIC 11017</strain>
    </source>
</reference>
<dbReference type="SFLD" id="SFLDS00019">
    <property type="entry name" value="Glutathione_Transferase_(cytos"/>
    <property type="match status" value="1"/>
</dbReference>
<evidence type="ECO:0000313" key="6">
    <source>
        <dbReference type="Proteomes" id="UP000000268"/>
    </source>
</evidence>
<gene>
    <name evidence="5" type="ordered locus">AM1_5345</name>
</gene>
<dbReference type="PANTHER" id="PTHR44051:SF8">
    <property type="entry name" value="GLUTATHIONE S-TRANSFERASE GSTA"/>
    <property type="match status" value="1"/>
</dbReference>